<feature type="compositionally biased region" description="Basic residues" evidence="6">
    <location>
        <begin position="84"/>
        <end position="98"/>
    </location>
</feature>
<organism evidence="8 9">
    <name type="scientific">Pogona vitticeps</name>
    <name type="common">central bearded dragon</name>
    <dbReference type="NCBI Taxonomy" id="103695"/>
    <lineage>
        <taxon>Eukaryota</taxon>
        <taxon>Metazoa</taxon>
        <taxon>Chordata</taxon>
        <taxon>Craniata</taxon>
        <taxon>Vertebrata</taxon>
        <taxon>Euteleostomi</taxon>
        <taxon>Lepidosauria</taxon>
        <taxon>Squamata</taxon>
        <taxon>Bifurcata</taxon>
        <taxon>Unidentata</taxon>
        <taxon>Episquamata</taxon>
        <taxon>Toxicofera</taxon>
        <taxon>Iguania</taxon>
        <taxon>Acrodonta</taxon>
        <taxon>Agamidae</taxon>
        <taxon>Amphibolurinae</taxon>
        <taxon>Pogona</taxon>
    </lineage>
</organism>
<name>A0A6J0U792_9SAUR</name>
<keyword evidence="8" id="KW-1185">Reference proteome</keyword>
<reference evidence="9" key="1">
    <citation type="submission" date="2025-08" db="UniProtKB">
        <authorList>
            <consortium name="RefSeq"/>
        </authorList>
    </citation>
    <scope>IDENTIFICATION</scope>
</reference>
<dbReference type="Pfam" id="PF13864">
    <property type="entry name" value="Enkurin"/>
    <property type="match status" value="1"/>
</dbReference>
<evidence type="ECO:0000313" key="9">
    <source>
        <dbReference type="RefSeq" id="XP_020655808.2"/>
    </source>
</evidence>
<feature type="region of interest" description="Disordered" evidence="6">
    <location>
        <begin position="84"/>
        <end position="112"/>
    </location>
</feature>
<dbReference type="RefSeq" id="XP_020655808.2">
    <property type="nucleotide sequence ID" value="XM_020800149.2"/>
</dbReference>
<sequence>MFCTLTSRLCRSLLHLKMFGLSGEENIYNLLPSGEKQPTKSPRYISVFQPFVKREIEERKTHPCKTMGIPKLQVPTPQDFLRKHAKEPKLPKRKKGQSAKKPPELNVPKRTDHPVMGIWSQKDFIATNIAEAIVGVPKKPTHACVDVRKGDKFLVENSGLVKKYLKKKDFGVTPRYIKKRNQEAKRAQEERDAGREETLGGRGLTRLAREEREAVLEGLKKNWEEIHKEYQSMSLLVDTVPRKLHQEKLEVQMKQLEHDIGALEKHRLVYIAD</sequence>
<dbReference type="Proteomes" id="UP001652642">
    <property type="component" value="Chromosome 6"/>
</dbReference>
<dbReference type="PROSITE" id="PS51665">
    <property type="entry name" value="ENKURIN"/>
    <property type="match status" value="1"/>
</dbReference>
<accession>A0A6J0U792</accession>
<dbReference type="OrthoDB" id="2123594at2759"/>
<keyword evidence="4" id="KW-0206">Cytoskeleton</keyword>
<evidence type="ECO:0000256" key="2">
    <source>
        <dbReference type="ARBA" id="ARBA00004245"/>
    </source>
</evidence>
<evidence type="ECO:0000256" key="6">
    <source>
        <dbReference type="SAM" id="MobiDB-lite"/>
    </source>
</evidence>
<evidence type="ECO:0000259" key="7">
    <source>
        <dbReference type="PROSITE" id="PS51665"/>
    </source>
</evidence>
<proteinExistence type="predicted"/>
<evidence type="ECO:0000256" key="1">
    <source>
        <dbReference type="ARBA" id="ARBA00004138"/>
    </source>
</evidence>
<feature type="domain" description="Enkurin" evidence="7">
    <location>
        <begin position="179"/>
        <end position="271"/>
    </location>
</feature>
<keyword evidence="3" id="KW-0963">Cytoplasm</keyword>
<comment type="subcellular location">
    <subcellularLocation>
        <location evidence="1">Cell projection</location>
        <location evidence="1">Cilium</location>
    </subcellularLocation>
    <subcellularLocation>
        <location evidence="2">Cytoplasm</location>
        <location evidence="2">Cytoskeleton</location>
    </subcellularLocation>
</comment>
<dbReference type="InterPro" id="IPR027012">
    <property type="entry name" value="Enkurin_dom"/>
</dbReference>
<dbReference type="PANTHER" id="PTHR21490">
    <property type="entry name" value="ENKURIN-RELATED"/>
    <property type="match status" value="1"/>
</dbReference>
<evidence type="ECO:0000256" key="5">
    <source>
        <dbReference type="ARBA" id="ARBA00023273"/>
    </source>
</evidence>
<dbReference type="GO" id="GO:0005516">
    <property type="term" value="F:calmodulin binding"/>
    <property type="evidence" value="ECO:0007669"/>
    <property type="project" value="TreeGrafter"/>
</dbReference>
<dbReference type="InterPro" id="IPR052102">
    <property type="entry name" value="Enkurin_domain-protein"/>
</dbReference>
<feature type="compositionally biased region" description="Basic and acidic residues" evidence="6">
    <location>
        <begin position="101"/>
        <end position="112"/>
    </location>
</feature>
<evidence type="ECO:0000256" key="4">
    <source>
        <dbReference type="ARBA" id="ARBA00023212"/>
    </source>
</evidence>
<protein>
    <submittedName>
        <fullName evidence="9">Enkurin-like</fullName>
    </submittedName>
</protein>
<evidence type="ECO:0000313" key="8">
    <source>
        <dbReference type="Proteomes" id="UP001652642"/>
    </source>
</evidence>
<dbReference type="AlphaFoldDB" id="A0A6J0U792"/>
<dbReference type="GO" id="GO:0001669">
    <property type="term" value="C:acrosomal vesicle"/>
    <property type="evidence" value="ECO:0007669"/>
    <property type="project" value="TreeGrafter"/>
</dbReference>
<dbReference type="PANTHER" id="PTHR21490:SF0">
    <property type="entry name" value="ENKURIN"/>
    <property type="match status" value="1"/>
</dbReference>
<dbReference type="GeneID" id="110082531"/>
<evidence type="ECO:0000256" key="3">
    <source>
        <dbReference type="ARBA" id="ARBA00022490"/>
    </source>
</evidence>
<gene>
    <name evidence="9" type="primary">LOC110082531</name>
</gene>
<dbReference type="KEGG" id="pvt:110082531"/>
<keyword evidence="5" id="KW-0966">Cell projection</keyword>
<dbReference type="GO" id="GO:0005879">
    <property type="term" value="C:axonemal microtubule"/>
    <property type="evidence" value="ECO:0007669"/>
    <property type="project" value="TreeGrafter"/>
</dbReference>